<proteinExistence type="predicted"/>
<dbReference type="EMBL" id="BGPR01005789">
    <property type="protein sequence ID" value="GBN13463.1"/>
    <property type="molecule type" value="Genomic_DNA"/>
</dbReference>
<dbReference type="AlphaFoldDB" id="A0A4Y2LHN5"/>
<gene>
    <name evidence="2" type="ORF">AVEN_171522_1</name>
</gene>
<organism evidence="2 3">
    <name type="scientific">Araneus ventricosus</name>
    <name type="common">Orbweaver spider</name>
    <name type="synonym">Epeira ventricosa</name>
    <dbReference type="NCBI Taxonomy" id="182803"/>
    <lineage>
        <taxon>Eukaryota</taxon>
        <taxon>Metazoa</taxon>
        <taxon>Ecdysozoa</taxon>
        <taxon>Arthropoda</taxon>
        <taxon>Chelicerata</taxon>
        <taxon>Arachnida</taxon>
        <taxon>Araneae</taxon>
        <taxon>Araneomorphae</taxon>
        <taxon>Entelegynae</taxon>
        <taxon>Araneoidea</taxon>
        <taxon>Araneidae</taxon>
        <taxon>Araneus</taxon>
    </lineage>
</organism>
<reference evidence="2 3" key="1">
    <citation type="journal article" date="2019" name="Sci. Rep.">
        <title>Orb-weaving spider Araneus ventricosus genome elucidates the spidroin gene catalogue.</title>
        <authorList>
            <person name="Kono N."/>
            <person name="Nakamura H."/>
            <person name="Ohtoshi R."/>
            <person name="Moran D.A.P."/>
            <person name="Shinohara A."/>
            <person name="Yoshida Y."/>
            <person name="Fujiwara M."/>
            <person name="Mori M."/>
            <person name="Tomita M."/>
            <person name="Arakawa K."/>
        </authorList>
    </citation>
    <scope>NUCLEOTIDE SEQUENCE [LARGE SCALE GENOMIC DNA]</scope>
</reference>
<sequence>MIIYCRALQHLRIVRAPSDKPRLIVDVPVLLIRYLDIPRLRNGTRSQITHLGPNVAKATVMTDIGRSESFLIPRLPITPKDLSSQFKREVRSPTDRRLICAPPMPTLEQDPEGRTITTPTLPPFPFRADDISGR</sequence>
<evidence type="ECO:0000313" key="3">
    <source>
        <dbReference type="Proteomes" id="UP000499080"/>
    </source>
</evidence>
<name>A0A4Y2LHN5_ARAVE</name>
<evidence type="ECO:0000313" key="2">
    <source>
        <dbReference type="EMBL" id="GBN13463.1"/>
    </source>
</evidence>
<comment type="caution">
    <text evidence="2">The sequence shown here is derived from an EMBL/GenBank/DDBJ whole genome shotgun (WGS) entry which is preliminary data.</text>
</comment>
<dbReference type="Proteomes" id="UP000499080">
    <property type="component" value="Unassembled WGS sequence"/>
</dbReference>
<protein>
    <submittedName>
        <fullName evidence="2">Uncharacterized protein</fullName>
    </submittedName>
</protein>
<accession>A0A4Y2LHN5</accession>
<dbReference type="OrthoDB" id="6428367at2759"/>
<feature type="region of interest" description="Disordered" evidence="1">
    <location>
        <begin position="98"/>
        <end position="134"/>
    </location>
</feature>
<keyword evidence="3" id="KW-1185">Reference proteome</keyword>
<evidence type="ECO:0000256" key="1">
    <source>
        <dbReference type="SAM" id="MobiDB-lite"/>
    </source>
</evidence>